<dbReference type="OrthoDB" id="9795854at2"/>
<dbReference type="KEGG" id="osg:BST96_15275"/>
<accession>A0A1X9NE73</accession>
<keyword evidence="1" id="KW-1133">Transmembrane helix</keyword>
<organism evidence="2 3">
    <name type="scientific">Oceanicoccus sagamiensis</name>
    <dbReference type="NCBI Taxonomy" id="716816"/>
    <lineage>
        <taxon>Bacteria</taxon>
        <taxon>Pseudomonadati</taxon>
        <taxon>Pseudomonadota</taxon>
        <taxon>Gammaproteobacteria</taxon>
        <taxon>Cellvibrionales</taxon>
        <taxon>Spongiibacteraceae</taxon>
        <taxon>Oceanicoccus</taxon>
    </lineage>
</organism>
<evidence type="ECO:0000313" key="2">
    <source>
        <dbReference type="EMBL" id="ARN75354.1"/>
    </source>
</evidence>
<dbReference type="PANTHER" id="PTHR35867:SF1">
    <property type="entry name" value="PROTEIN RSEC"/>
    <property type="match status" value="1"/>
</dbReference>
<protein>
    <submittedName>
        <fullName evidence="2">Uncharacterized protein</fullName>
    </submittedName>
</protein>
<dbReference type="RefSeq" id="WP_085759530.1">
    <property type="nucleotide sequence ID" value="NZ_CP019343.1"/>
</dbReference>
<dbReference type="EMBL" id="CP019343">
    <property type="protein sequence ID" value="ARN75354.1"/>
    <property type="molecule type" value="Genomic_DNA"/>
</dbReference>
<dbReference type="AlphaFoldDB" id="A0A1X9NE73"/>
<keyword evidence="1" id="KW-0812">Transmembrane</keyword>
<dbReference type="PANTHER" id="PTHR35867">
    <property type="entry name" value="PROTEIN RSEC"/>
    <property type="match status" value="1"/>
</dbReference>
<keyword evidence="3" id="KW-1185">Reference proteome</keyword>
<evidence type="ECO:0000256" key="1">
    <source>
        <dbReference type="SAM" id="Phobius"/>
    </source>
</evidence>
<dbReference type="InterPro" id="IPR026268">
    <property type="entry name" value="RseC"/>
</dbReference>
<dbReference type="Proteomes" id="UP000193450">
    <property type="component" value="Chromosome"/>
</dbReference>
<sequence length="160" mass="17104">MIKETGRVVAIETDCLWVETIRQSTCNSCSAQKGCGHGILNKATAGRLNHMRVLLRDQPASDFAVDDEVDISIPEQVLVTGALLVYLLPLISLLAGTLLVSAFWQGDLAAFLGAVLGFIAGLAGVKYHASINRNNMDLQPIVLPKKPNPAIAPVNFVEPA</sequence>
<dbReference type="PIRSF" id="PIRSF004923">
    <property type="entry name" value="RseC"/>
    <property type="match status" value="1"/>
</dbReference>
<reference evidence="2 3" key="1">
    <citation type="submission" date="2016-11" db="EMBL/GenBank/DDBJ databases">
        <title>Trade-off between light-utilization and light-protection in marine flavobacteria.</title>
        <authorList>
            <person name="Kumagai Y."/>
        </authorList>
    </citation>
    <scope>NUCLEOTIDE SEQUENCE [LARGE SCALE GENOMIC DNA]</scope>
    <source>
        <strain evidence="2 3">NBRC 107125</strain>
    </source>
</reference>
<dbReference type="InterPro" id="IPR007359">
    <property type="entry name" value="SigmaE_reg_RseC_MucC"/>
</dbReference>
<evidence type="ECO:0000313" key="3">
    <source>
        <dbReference type="Proteomes" id="UP000193450"/>
    </source>
</evidence>
<dbReference type="Pfam" id="PF04246">
    <property type="entry name" value="RseC_MucC"/>
    <property type="match status" value="1"/>
</dbReference>
<gene>
    <name evidence="2" type="ORF">BST96_15275</name>
</gene>
<feature type="transmembrane region" description="Helical" evidence="1">
    <location>
        <begin position="110"/>
        <end position="129"/>
    </location>
</feature>
<dbReference type="STRING" id="716816.BST96_15275"/>
<keyword evidence="1" id="KW-0472">Membrane</keyword>
<proteinExistence type="predicted"/>
<feature type="transmembrane region" description="Helical" evidence="1">
    <location>
        <begin position="83"/>
        <end position="104"/>
    </location>
</feature>
<name>A0A1X9NE73_9GAMM</name>